<keyword evidence="3" id="KW-0418">Kinase</keyword>
<comment type="caution">
    <text evidence="3">The sequence shown here is derived from an EMBL/GenBank/DDBJ whole genome shotgun (WGS) entry which is preliminary data.</text>
</comment>
<dbReference type="CDD" id="cd06257">
    <property type="entry name" value="DnaJ"/>
    <property type="match status" value="1"/>
</dbReference>
<keyword evidence="3" id="KW-0808">Transferase</keyword>
<dbReference type="InterPro" id="IPR011009">
    <property type="entry name" value="Kinase-like_dom_sf"/>
</dbReference>
<feature type="domain" description="J" evidence="2">
    <location>
        <begin position="54"/>
        <end position="115"/>
    </location>
</feature>
<dbReference type="PROSITE" id="PS00108">
    <property type="entry name" value="PROTEIN_KINASE_ST"/>
    <property type="match status" value="1"/>
</dbReference>
<dbReference type="InterPro" id="IPR036873">
    <property type="entry name" value="Rhodanese-like_dom_sf"/>
</dbReference>
<dbReference type="InterPro" id="IPR036869">
    <property type="entry name" value="J_dom_sf"/>
</dbReference>
<dbReference type="Gene3D" id="1.10.287.110">
    <property type="entry name" value="DnaJ domain"/>
    <property type="match status" value="1"/>
</dbReference>
<evidence type="ECO:0000259" key="2">
    <source>
        <dbReference type="PROSITE" id="PS50076"/>
    </source>
</evidence>
<gene>
    <name evidence="3" type="primary">CIPK12</name>
    <name evidence="3" type="ORF">AK812_SmicGene4654</name>
</gene>
<keyword evidence="4" id="KW-1185">Reference proteome</keyword>
<dbReference type="SMART" id="SM00220">
    <property type="entry name" value="S_TKc"/>
    <property type="match status" value="1"/>
</dbReference>
<protein>
    <submittedName>
        <fullName evidence="3">CBL-interacting serine/threonine-protein kinase 12</fullName>
    </submittedName>
</protein>
<dbReference type="InterPro" id="IPR051681">
    <property type="entry name" value="Ser/Thr_Kinases-Pseudokinases"/>
</dbReference>
<dbReference type="GO" id="GO:0004674">
    <property type="term" value="F:protein serine/threonine kinase activity"/>
    <property type="evidence" value="ECO:0007669"/>
    <property type="project" value="TreeGrafter"/>
</dbReference>
<dbReference type="Gene3D" id="1.10.510.10">
    <property type="entry name" value="Transferase(Phosphotransferase) domain 1"/>
    <property type="match status" value="1"/>
</dbReference>
<dbReference type="PANTHER" id="PTHR44329">
    <property type="entry name" value="SERINE/THREONINE-PROTEIN KINASE TNNI3K-RELATED"/>
    <property type="match status" value="1"/>
</dbReference>
<dbReference type="OrthoDB" id="411948at2759"/>
<evidence type="ECO:0000313" key="4">
    <source>
        <dbReference type="Proteomes" id="UP000186817"/>
    </source>
</evidence>
<dbReference type="Pfam" id="PF00226">
    <property type="entry name" value="DnaJ"/>
    <property type="match status" value="1"/>
</dbReference>
<dbReference type="SUPFAM" id="SSF56112">
    <property type="entry name" value="Protein kinase-like (PK-like)"/>
    <property type="match status" value="1"/>
</dbReference>
<evidence type="ECO:0000259" key="1">
    <source>
        <dbReference type="PROSITE" id="PS50011"/>
    </source>
</evidence>
<dbReference type="InterPro" id="IPR001623">
    <property type="entry name" value="DnaJ_domain"/>
</dbReference>
<dbReference type="InterPro" id="IPR011992">
    <property type="entry name" value="EF-hand-dom_pair"/>
</dbReference>
<feature type="domain" description="Protein kinase" evidence="1">
    <location>
        <begin position="872"/>
        <end position="1165"/>
    </location>
</feature>
<proteinExistence type="predicted"/>
<dbReference type="PROSITE" id="PS50076">
    <property type="entry name" value="DNAJ_2"/>
    <property type="match status" value="1"/>
</dbReference>
<dbReference type="SUPFAM" id="SSF52821">
    <property type="entry name" value="Rhodanese/Cell cycle control phosphatase"/>
    <property type="match status" value="1"/>
</dbReference>
<dbReference type="InterPro" id="IPR000719">
    <property type="entry name" value="Prot_kinase_dom"/>
</dbReference>
<dbReference type="SUPFAM" id="SSF46565">
    <property type="entry name" value="Chaperone J-domain"/>
    <property type="match status" value="1"/>
</dbReference>
<dbReference type="SUPFAM" id="SSF47473">
    <property type="entry name" value="EF-hand"/>
    <property type="match status" value="1"/>
</dbReference>
<accession>A0A1Q9EVM1</accession>
<dbReference type="Proteomes" id="UP000186817">
    <property type="component" value="Unassembled WGS sequence"/>
</dbReference>
<dbReference type="PROSITE" id="PS50011">
    <property type="entry name" value="PROTEIN_KINASE_DOM"/>
    <property type="match status" value="1"/>
</dbReference>
<reference evidence="3 4" key="1">
    <citation type="submission" date="2016-02" db="EMBL/GenBank/DDBJ databases">
        <title>Genome analysis of coral dinoflagellate symbionts highlights evolutionary adaptations to a symbiotic lifestyle.</title>
        <authorList>
            <person name="Aranda M."/>
            <person name="Li Y."/>
            <person name="Liew Y.J."/>
            <person name="Baumgarten S."/>
            <person name="Simakov O."/>
            <person name="Wilson M."/>
            <person name="Piel J."/>
            <person name="Ashoor H."/>
            <person name="Bougouffa S."/>
            <person name="Bajic V.B."/>
            <person name="Ryu T."/>
            <person name="Ravasi T."/>
            <person name="Bayer T."/>
            <person name="Micklem G."/>
            <person name="Kim H."/>
            <person name="Bhak J."/>
            <person name="Lajeunesse T.C."/>
            <person name="Voolstra C.R."/>
        </authorList>
    </citation>
    <scope>NUCLEOTIDE SEQUENCE [LARGE SCALE GENOMIC DNA]</scope>
    <source>
        <strain evidence="3 4">CCMP2467</strain>
    </source>
</reference>
<sequence length="1433" mass="157832">MSWDFDELDGLEASRASQAFVPSGAAHSRSVLGGGHEPEIERSRRRIEASMHEGWQKILGLNLRKPDSASVRKAYHSLALLHHPDKSGSHADIETFKIVHKAYTDAMATVSLQESTSLLAGVTGTGCSASDHGRKWPLGSSWSKELVRAAVDEWEHDYDDGNVNSVPDCIPEVEAIELASWLQAGKCVAADCREAIEAKYERREPLIPKALRVGFGDLRALPHTLLNDLSQLRRSEYHIVVFSTHGGTSGNCGMCAALLIDVFGFDASRIWRLEEGLDGWIAWAVPKMNTLLNGCSITARHERWHGVCTDLAGALSEPLPPLWPLPSVKEMGLRSAGESVGLPGLGIHVNQESAHNLKYVSGCCCHRLSHNCSNPGIYQLLAKMPKEQRCEMWGVWLSWLAECREQLAAQSRSKAPDDGGAASRSCGASIGSAPAANSTTEVDCSGWRMHLRAAMEGGKNLLAISFVLIFFFMTREKFSMFASQLRSEPFQPDQFAVAHDSYFEQSACVLQRLQQKIRVSNSLPVAGISAHLGNVVYVAGHQWGFIDLEKATARSFICHKYETSLVHAAVTDTALQSRVIAADQDGTLWVFATRDKRDCKVEHRFPRGAARTPLSLSSVRGFALALEASRTFNGRSEMIAFNMSHVGKGWDDSARDMSPIAWRKSSRPVRDWAVQRRYQEGDLLAMLSQDGTEIEIFELMMQVYQPPPGDLLGNFKLPVFAAAMILVMGYQFVKQKGPFDPGAAAASAQVCQAEFAAMGSACSVAVAGAVKSCSLDDLQTAMEHLSKESRSKLVTALGKPGSSIKALPVTSPAAILTGFWRQKLGQEGSAHIPIVKAADIAIVSRSEKKFDGKGGHEPWFGPTAFTIFGERWTLDNFLGAGAFGQSYLATHEPTGHRYVLKFLSRDNDRELSFLRQAPFQVFQHPNVISYVGIATHIGRGSSSWDPARHIVVMEAIPNGELFDLITAEAAALSDGTMRRLVHDIINGMSELCKCGITHRDLKPDNLLIDENGHVVIIDLGCANLIHWLQEETQEHNEERSTSPVLKTQSSKFMREQTAAVGTDLYHAPEYGQKMYDSEKADVFTVGILVFLLKQPIPPFHPYFGGLKVLTDEGASSKWWDRKEFQQFAEASELKALINCLWARSPEKRPTFQQLQAAMAGDEDVLKHFPALAWLSGDLSGPLDFVRELRERRPNLSLKCTGVVEALALYVRNFSNAEDAFRSANASNSGCLSAAELTRSLQDENSTITPEGVAELMRRYMSREAHDMSLDQFKVMAKAWEFGGRPIVHDVGRMNSRHFAFSPRDGGAEKEEIAAFTSSISDAFSAAGYRVEKVSNVIDAKNFENSAAFTVTMGRGTELCQLRISTFTMDHKLVVQSRRLWGSSVEELLMLQQMNNDLVKTWGARVQPPADLLKETADVLMFTRVGSSEVCCLG</sequence>
<dbReference type="Pfam" id="PF00069">
    <property type="entry name" value="Pkinase"/>
    <property type="match status" value="1"/>
</dbReference>
<organism evidence="3 4">
    <name type="scientific">Symbiodinium microadriaticum</name>
    <name type="common">Dinoflagellate</name>
    <name type="synonym">Zooxanthella microadriatica</name>
    <dbReference type="NCBI Taxonomy" id="2951"/>
    <lineage>
        <taxon>Eukaryota</taxon>
        <taxon>Sar</taxon>
        <taxon>Alveolata</taxon>
        <taxon>Dinophyceae</taxon>
        <taxon>Suessiales</taxon>
        <taxon>Symbiodiniaceae</taxon>
        <taxon>Symbiodinium</taxon>
    </lineage>
</organism>
<dbReference type="InterPro" id="IPR008271">
    <property type="entry name" value="Ser/Thr_kinase_AS"/>
</dbReference>
<evidence type="ECO:0000313" key="3">
    <source>
        <dbReference type="EMBL" id="OLQ11477.1"/>
    </source>
</evidence>
<name>A0A1Q9EVM1_SYMMI</name>
<dbReference type="EMBL" id="LSRX01000058">
    <property type="protein sequence ID" value="OLQ11477.1"/>
    <property type="molecule type" value="Genomic_DNA"/>
</dbReference>
<dbReference type="GO" id="GO:0005524">
    <property type="term" value="F:ATP binding"/>
    <property type="evidence" value="ECO:0007669"/>
    <property type="project" value="InterPro"/>
</dbReference>
<dbReference type="CDD" id="cd00180">
    <property type="entry name" value="PKc"/>
    <property type="match status" value="1"/>
</dbReference>